<dbReference type="PIRSF" id="PIRSF500136">
    <property type="entry name" value="UDP_ManNAc_DH"/>
    <property type="match status" value="1"/>
</dbReference>
<dbReference type="InterPro" id="IPR014026">
    <property type="entry name" value="UDP-Glc/GDP-Man_DH_dimer"/>
</dbReference>
<sequence length="441" mass="48455">MKAQPGFKERRMEQVFGTVAVVGLGYVGLPLAVEFGKRMPTIGFDICQHSIDQLRDAIDPSGELGEEQMQQAHLLTYTSDPAALRGADIIIVAVPTPVDAANQPDLSPLIRASETVGRNMKPGALVIYESTVYPGATEERCIPALQEASGLVWKEGFTVGYSPERINPGDRTHTLCDIVKVVSGDSPQSLQTVAALYEVIVRPGVHRAPSIKVAEAAKVIENTQRDLNIALMNELSLIFSELKIDTCQVLEAANTKWNFLDFKPGLVGGHCIGVDPYYLTYKAESHGYHPQVILAGRRINDGMGKWIVEKTIKLLIAANRVVKGSTINVLGITFKENCADVRNSKVHDIIVELRAYGVNVHVHDPLADAATVMREYDCALSSWEQLPAGDAMIVAVPHEAYRRTSLQQMRTKLLPGACVIDVKAVLDRESYEAEGYHFWRL</sequence>
<dbReference type="InterPro" id="IPR036220">
    <property type="entry name" value="UDP-Glc/GDP-Man_DH_C_sf"/>
</dbReference>
<dbReference type="Pfam" id="PF00984">
    <property type="entry name" value="UDPG_MGDP_dh"/>
    <property type="match status" value="1"/>
</dbReference>
<dbReference type="SUPFAM" id="SSF52413">
    <property type="entry name" value="UDP-glucose/GDP-mannose dehydrogenase C-terminal domain"/>
    <property type="match status" value="1"/>
</dbReference>
<feature type="transmembrane region" description="Helical" evidence="5">
    <location>
        <begin position="12"/>
        <end position="33"/>
    </location>
</feature>
<dbReference type="Pfam" id="PF03720">
    <property type="entry name" value="UDPG_MGDP_dh_C"/>
    <property type="match status" value="1"/>
</dbReference>
<name>A0ABY8P825_9PSED</name>
<evidence type="ECO:0000256" key="4">
    <source>
        <dbReference type="PIRNR" id="PIRNR000124"/>
    </source>
</evidence>
<protein>
    <submittedName>
        <fullName evidence="7">Nucleotide sugar dehydrogenase</fullName>
    </submittedName>
</protein>
<dbReference type="InterPro" id="IPR017476">
    <property type="entry name" value="UDP-Glc/GDP-Man"/>
</dbReference>
<dbReference type="InterPro" id="IPR036291">
    <property type="entry name" value="NAD(P)-bd_dom_sf"/>
</dbReference>
<dbReference type="InterPro" id="IPR014027">
    <property type="entry name" value="UDP-Glc/GDP-Man_DH_C"/>
</dbReference>
<reference evidence="7 8" key="1">
    <citation type="journal article" date="2012" name="Appl. Soil Ecol.">
        <title>Isolation and characterization of new plant growth-promoting bacterial endophytes.</title>
        <authorList>
            <person name="Rashid S."/>
            <person name="Charles T.C."/>
            <person name="Glick B.R."/>
        </authorList>
    </citation>
    <scope>NUCLEOTIDE SEQUENCE [LARGE SCALE GENOMIC DNA]</scope>
    <source>
        <strain evidence="7 8">YsS1</strain>
    </source>
</reference>
<dbReference type="PANTHER" id="PTHR43491:SF2">
    <property type="entry name" value="UDP-N-ACETYL-D-MANNOSAMINE DEHYDROGENASE"/>
    <property type="match status" value="1"/>
</dbReference>
<dbReference type="SMART" id="SM00984">
    <property type="entry name" value="UDPG_MGDP_dh_C"/>
    <property type="match status" value="1"/>
</dbReference>
<evidence type="ECO:0000313" key="8">
    <source>
        <dbReference type="Proteomes" id="UP001227386"/>
    </source>
</evidence>
<dbReference type="SUPFAM" id="SSF51735">
    <property type="entry name" value="NAD(P)-binding Rossmann-fold domains"/>
    <property type="match status" value="1"/>
</dbReference>
<keyword evidence="2" id="KW-0560">Oxidoreductase</keyword>
<evidence type="ECO:0000256" key="5">
    <source>
        <dbReference type="SAM" id="Phobius"/>
    </source>
</evidence>
<dbReference type="SUPFAM" id="SSF48179">
    <property type="entry name" value="6-phosphogluconate dehydrogenase C-terminal domain-like"/>
    <property type="match status" value="1"/>
</dbReference>
<evidence type="ECO:0000313" key="7">
    <source>
        <dbReference type="EMBL" id="WGO91351.1"/>
    </source>
</evidence>
<dbReference type="Proteomes" id="UP001227386">
    <property type="component" value="Chromosome"/>
</dbReference>
<dbReference type="Gene3D" id="3.40.50.720">
    <property type="entry name" value="NAD(P)-binding Rossmann-like Domain"/>
    <property type="match status" value="2"/>
</dbReference>
<dbReference type="InterPro" id="IPR008927">
    <property type="entry name" value="6-PGluconate_DH-like_C_sf"/>
</dbReference>
<accession>A0ABY8P825</accession>
<feature type="domain" description="UDP-glucose/GDP-mannose dehydrogenase C-terminal" evidence="6">
    <location>
        <begin position="328"/>
        <end position="428"/>
    </location>
</feature>
<dbReference type="PANTHER" id="PTHR43491">
    <property type="entry name" value="UDP-N-ACETYL-D-MANNOSAMINE DEHYDROGENASE"/>
    <property type="match status" value="1"/>
</dbReference>
<dbReference type="EMBL" id="CP123771">
    <property type="protein sequence ID" value="WGO91351.1"/>
    <property type="molecule type" value="Genomic_DNA"/>
</dbReference>
<organism evidence="7 8">
    <name type="scientific">Pseudomonas viciae</name>
    <dbReference type="NCBI Taxonomy" id="2505979"/>
    <lineage>
        <taxon>Bacteria</taxon>
        <taxon>Pseudomonadati</taxon>
        <taxon>Pseudomonadota</taxon>
        <taxon>Gammaproteobacteria</taxon>
        <taxon>Pseudomonadales</taxon>
        <taxon>Pseudomonadaceae</taxon>
        <taxon>Pseudomonas</taxon>
    </lineage>
</organism>
<evidence type="ECO:0000256" key="3">
    <source>
        <dbReference type="ARBA" id="ARBA00023027"/>
    </source>
</evidence>
<keyword evidence="3" id="KW-0520">NAD</keyword>
<keyword evidence="8" id="KW-1185">Reference proteome</keyword>
<dbReference type="InterPro" id="IPR028359">
    <property type="entry name" value="UDP_ManNAc/GlcNAc_DH"/>
</dbReference>
<keyword evidence="5" id="KW-0812">Transmembrane</keyword>
<dbReference type="PIRSF" id="PIRSF000124">
    <property type="entry name" value="UDPglc_GDPman_dh"/>
    <property type="match status" value="1"/>
</dbReference>
<dbReference type="NCBIfam" id="TIGR03026">
    <property type="entry name" value="NDP-sugDHase"/>
    <property type="match status" value="1"/>
</dbReference>
<proteinExistence type="inferred from homology"/>
<dbReference type="Pfam" id="PF03721">
    <property type="entry name" value="UDPG_MGDP_dh_N"/>
    <property type="match status" value="1"/>
</dbReference>
<evidence type="ECO:0000256" key="1">
    <source>
        <dbReference type="ARBA" id="ARBA00006601"/>
    </source>
</evidence>
<comment type="similarity">
    <text evidence="1 4">Belongs to the UDP-glucose/GDP-mannose dehydrogenase family.</text>
</comment>
<evidence type="ECO:0000256" key="2">
    <source>
        <dbReference type="ARBA" id="ARBA00023002"/>
    </source>
</evidence>
<dbReference type="InterPro" id="IPR001732">
    <property type="entry name" value="UDP-Glc/GDP-Man_DH_N"/>
</dbReference>
<keyword evidence="5" id="KW-0472">Membrane</keyword>
<dbReference type="RefSeq" id="WP_238346645.1">
    <property type="nucleotide sequence ID" value="NZ_CP035088.1"/>
</dbReference>
<keyword evidence="5" id="KW-1133">Transmembrane helix</keyword>
<gene>
    <name evidence="7" type="ORF">QCD61_16665</name>
</gene>
<evidence type="ECO:0000259" key="6">
    <source>
        <dbReference type="SMART" id="SM00984"/>
    </source>
</evidence>